<gene>
    <name evidence="3" type="ORF">RS84_00024</name>
</gene>
<organism evidence="3 4">
    <name type="scientific">Microbacterium hydrocarbonoxydans</name>
    <dbReference type="NCBI Taxonomy" id="273678"/>
    <lineage>
        <taxon>Bacteria</taxon>
        <taxon>Bacillati</taxon>
        <taxon>Actinomycetota</taxon>
        <taxon>Actinomycetes</taxon>
        <taxon>Micrococcales</taxon>
        <taxon>Microbacteriaceae</taxon>
        <taxon>Microbacterium</taxon>
    </lineage>
</organism>
<dbReference type="Proteomes" id="UP000033900">
    <property type="component" value="Unassembled WGS sequence"/>
</dbReference>
<comment type="caution">
    <text evidence="3">The sequence shown here is derived from an EMBL/GenBank/DDBJ whole genome shotgun (WGS) entry which is preliminary data.</text>
</comment>
<dbReference type="EMBL" id="JYJB01000002">
    <property type="protein sequence ID" value="KJL49550.1"/>
    <property type="molecule type" value="Genomic_DNA"/>
</dbReference>
<dbReference type="SUPFAM" id="SSF49879">
    <property type="entry name" value="SMAD/FHA domain"/>
    <property type="match status" value="1"/>
</dbReference>
<feature type="domain" description="FHA" evidence="2">
    <location>
        <begin position="152"/>
        <end position="211"/>
    </location>
</feature>
<evidence type="ECO:0000313" key="3">
    <source>
        <dbReference type="EMBL" id="KJL49550.1"/>
    </source>
</evidence>
<dbReference type="InterPro" id="IPR000253">
    <property type="entry name" value="FHA_dom"/>
</dbReference>
<dbReference type="PROSITE" id="PS50006">
    <property type="entry name" value="FHA_DOMAIN"/>
    <property type="match status" value="1"/>
</dbReference>
<evidence type="ECO:0000256" key="1">
    <source>
        <dbReference type="ARBA" id="ARBA00022553"/>
    </source>
</evidence>
<evidence type="ECO:0000259" key="2">
    <source>
        <dbReference type="PROSITE" id="PS50006"/>
    </source>
</evidence>
<dbReference type="Gene3D" id="2.60.200.20">
    <property type="match status" value="1"/>
</dbReference>
<dbReference type="OrthoDB" id="4625746at2"/>
<keyword evidence="1" id="KW-0597">Phosphoprotein</keyword>
<dbReference type="RefSeq" id="WP_052676139.1">
    <property type="nucleotide sequence ID" value="NZ_JYJB01000002.1"/>
</dbReference>
<accession>A0A0M2HX96</accession>
<dbReference type="STRING" id="273678.RS84_00024"/>
<proteinExistence type="predicted"/>
<dbReference type="AlphaFoldDB" id="A0A0M2HX96"/>
<keyword evidence="4" id="KW-1185">Reference proteome</keyword>
<dbReference type="CDD" id="cd00060">
    <property type="entry name" value="FHA"/>
    <property type="match status" value="1"/>
</dbReference>
<dbReference type="InterPro" id="IPR008984">
    <property type="entry name" value="SMAD_FHA_dom_sf"/>
</dbReference>
<evidence type="ECO:0000313" key="4">
    <source>
        <dbReference type="Proteomes" id="UP000033900"/>
    </source>
</evidence>
<sequence>MTTSSDTATAVIDVHGTGTVTVGGITRGIAEPGENAARTQIMATVLAHARDSRRAVVLTAQDSEGQTRVVIYPDGRAEPVAIPEPLATAVVQTGPVPAPRPPGHVPAPVVPQNVGGLPEEIEHTVYVSRPPQLQGWQLTFSTGSTATIWGSGLIGRRPAQDANEPRDHIIALDDPTRTVSRLHLEFGTTEGRLWIADRRSANGTRIVRGREVIDCTPAERYWIAPGSLIEMGDQTFTVSLSEGR</sequence>
<name>A0A0M2HX96_9MICO</name>
<reference evidence="3 4" key="1">
    <citation type="submission" date="2015-02" db="EMBL/GenBank/DDBJ databases">
        <title>Draft genome sequences of ten Microbacterium spp. with emphasis on heavy metal contaminated environments.</title>
        <authorList>
            <person name="Corretto E."/>
        </authorList>
    </citation>
    <scope>NUCLEOTIDE SEQUENCE [LARGE SCALE GENOMIC DNA]</scope>
    <source>
        <strain evidence="3 4">SA35</strain>
    </source>
</reference>
<dbReference type="PATRIC" id="fig|273678.4.peg.20"/>
<protein>
    <recommendedName>
        <fullName evidence="2">FHA domain-containing protein</fullName>
    </recommendedName>
</protein>
<dbReference type="Pfam" id="PF00498">
    <property type="entry name" value="FHA"/>
    <property type="match status" value="1"/>
</dbReference>